<dbReference type="InterPro" id="IPR011006">
    <property type="entry name" value="CheY-like_superfamily"/>
</dbReference>
<comment type="caution">
    <text evidence="10">The sequence shown here is derived from an EMBL/GenBank/DDBJ whole genome shotgun (WGS) entry which is preliminary data.</text>
</comment>
<accession>A0ABP3UIU6</accession>
<dbReference type="InterPro" id="IPR001789">
    <property type="entry name" value="Sig_transdc_resp-reg_receiver"/>
</dbReference>
<organism evidence="10 11">
    <name type="scientific">Clostridium oceanicum</name>
    <dbReference type="NCBI Taxonomy" id="1543"/>
    <lineage>
        <taxon>Bacteria</taxon>
        <taxon>Bacillati</taxon>
        <taxon>Bacillota</taxon>
        <taxon>Clostridia</taxon>
        <taxon>Eubacteriales</taxon>
        <taxon>Clostridiaceae</taxon>
        <taxon>Clostridium</taxon>
    </lineage>
</organism>
<evidence type="ECO:0000256" key="4">
    <source>
        <dbReference type="ARBA" id="ARBA00023163"/>
    </source>
</evidence>
<keyword evidence="3 7" id="KW-0238">DNA-binding</keyword>
<dbReference type="InterPro" id="IPR016032">
    <property type="entry name" value="Sig_transdc_resp-reg_C-effctor"/>
</dbReference>
<keyword evidence="11" id="KW-1185">Reference proteome</keyword>
<evidence type="ECO:0000256" key="1">
    <source>
        <dbReference type="ARBA" id="ARBA00018672"/>
    </source>
</evidence>
<gene>
    <name evidence="10" type="ORF">GCM10008906_07000</name>
</gene>
<protein>
    <recommendedName>
        <fullName evidence="1">Stage 0 sporulation protein A homolog</fullName>
    </recommendedName>
</protein>
<dbReference type="Gene3D" id="1.10.10.10">
    <property type="entry name" value="Winged helix-like DNA-binding domain superfamily/Winged helix DNA-binding domain"/>
    <property type="match status" value="1"/>
</dbReference>
<feature type="domain" description="Response regulatory" evidence="8">
    <location>
        <begin position="5"/>
        <end position="121"/>
    </location>
</feature>
<dbReference type="PROSITE" id="PS50110">
    <property type="entry name" value="RESPONSE_REGULATORY"/>
    <property type="match status" value="1"/>
</dbReference>
<feature type="modified residue" description="4-aspartylphosphate" evidence="6">
    <location>
        <position position="54"/>
    </location>
</feature>
<comment type="function">
    <text evidence="5">May play the central regulatory role in sporulation. It may be an element of the effector pathway responsible for the activation of sporulation genes in response to nutritional stress. Spo0A may act in concert with spo0H (a sigma factor) to control the expression of some genes that are critical to the sporulation process.</text>
</comment>
<dbReference type="Gene3D" id="6.10.250.690">
    <property type="match status" value="1"/>
</dbReference>
<name>A0ABP3UIU6_9CLOT</name>
<dbReference type="Proteomes" id="UP001501510">
    <property type="component" value="Unassembled WGS sequence"/>
</dbReference>
<evidence type="ECO:0000256" key="6">
    <source>
        <dbReference type="PROSITE-ProRule" id="PRU00169"/>
    </source>
</evidence>
<feature type="domain" description="OmpR/PhoB-type" evidence="9">
    <location>
        <begin position="131"/>
        <end position="230"/>
    </location>
</feature>
<evidence type="ECO:0000256" key="7">
    <source>
        <dbReference type="PROSITE-ProRule" id="PRU01091"/>
    </source>
</evidence>
<dbReference type="Gene3D" id="3.40.50.2300">
    <property type="match status" value="1"/>
</dbReference>
<dbReference type="InterPro" id="IPR036388">
    <property type="entry name" value="WH-like_DNA-bd_sf"/>
</dbReference>
<dbReference type="InterPro" id="IPR039420">
    <property type="entry name" value="WalR-like"/>
</dbReference>
<keyword evidence="6" id="KW-0597">Phosphoprotein</keyword>
<evidence type="ECO:0000256" key="3">
    <source>
        <dbReference type="ARBA" id="ARBA00023125"/>
    </source>
</evidence>
<dbReference type="PROSITE" id="PS51755">
    <property type="entry name" value="OMPR_PHOB"/>
    <property type="match status" value="1"/>
</dbReference>
<reference evidence="11" key="1">
    <citation type="journal article" date="2019" name="Int. J. Syst. Evol. Microbiol.">
        <title>The Global Catalogue of Microorganisms (GCM) 10K type strain sequencing project: providing services to taxonomists for standard genome sequencing and annotation.</title>
        <authorList>
            <consortium name="The Broad Institute Genomics Platform"/>
            <consortium name="The Broad Institute Genome Sequencing Center for Infectious Disease"/>
            <person name="Wu L."/>
            <person name="Ma J."/>
        </authorList>
    </citation>
    <scope>NUCLEOTIDE SEQUENCE [LARGE SCALE GENOMIC DNA]</scope>
    <source>
        <strain evidence="11">JCM 1407</strain>
    </source>
</reference>
<dbReference type="PANTHER" id="PTHR48111:SF73">
    <property type="entry name" value="ALKALINE PHOSPHATASE SYNTHESIS TRANSCRIPTIONAL REGULATORY PROTEIN PHOP"/>
    <property type="match status" value="1"/>
</dbReference>
<proteinExistence type="predicted"/>
<keyword evidence="4" id="KW-0804">Transcription</keyword>
<dbReference type="SUPFAM" id="SSF46894">
    <property type="entry name" value="C-terminal effector domain of the bipartite response regulators"/>
    <property type="match status" value="1"/>
</dbReference>
<sequence>MSVKKVLMVDDEEHICELVKFNIEKNGYKCICANDGLEGLKMAKEERPNLILLDLMLPGMDGYEVCKEIRKDSNISNTPIIMITAKSEELDKILGLELGADDYITKPFSVREMIARVKAVLRRVSSVQEVTKSYKFGNIEINFEKHFLSKNDKKIDLTLKEFELLEVLIRNKGKVMKRDFLLDRIWGYEYIGETRTVDVHIRHLRKKIEDDDKNPKYIETIRGIGYRFTNDFN</sequence>
<dbReference type="InterPro" id="IPR001867">
    <property type="entry name" value="OmpR/PhoB-type_DNA-bd"/>
</dbReference>
<evidence type="ECO:0000256" key="2">
    <source>
        <dbReference type="ARBA" id="ARBA00023015"/>
    </source>
</evidence>
<keyword evidence="2" id="KW-0805">Transcription regulation</keyword>
<dbReference type="SUPFAM" id="SSF52172">
    <property type="entry name" value="CheY-like"/>
    <property type="match status" value="1"/>
</dbReference>
<evidence type="ECO:0000256" key="5">
    <source>
        <dbReference type="ARBA" id="ARBA00024867"/>
    </source>
</evidence>
<evidence type="ECO:0000313" key="11">
    <source>
        <dbReference type="Proteomes" id="UP001501510"/>
    </source>
</evidence>
<dbReference type="SMART" id="SM00448">
    <property type="entry name" value="REC"/>
    <property type="match status" value="1"/>
</dbReference>
<dbReference type="Pfam" id="PF00486">
    <property type="entry name" value="Trans_reg_C"/>
    <property type="match status" value="1"/>
</dbReference>
<dbReference type="Pfam" id="PF00072">
    <property type="entry name" value="Response_reg"/>
    <property type="match status" value="1"/>
</dbReference>
<dbReference type="CDD" id="cd00383">
    <property type="entry name" value="trans_reg_C"/>
    <property type="match status" value="1"/>
</dbReference>
<dbReference type="RefSeq" id="WP_343758938.1">
    <property type="nucleotide sequence ID" value="NZ_BAAACG010000006.1"/>
</dbReference>
<dbReference type="CDD" id="cd19937">
    <property type="entry name" value="REC_OmpR_BsPhoP-like"/>
    <property type="match status" value="1"/>
</dbReference>
<dbReference type="PANTHER" id="PTHR48111">
    <property type="entry name" value="REGULATOR OF RPOS"/>
    <property type="match status" value="1"/>
</dbReference>
<evidence type="ECO:0000259" key="9">
    <source>
        <dbReference type="PROSITE" id="PS51755"/>
    </source>
</evidence>
<evidence type="ECO:0000259" key="8">
    <source>
        <dbReference type="PROSITE" id="PS50110"/>
    </source>
</evidence>
<dbReference type="EMBL" id="BAAACG010000006">
    <property type="protein sequence ID" value="GAA0734635.1"/>
    <property type="molecule type" value="Genomic_DNA"/>
</dbReference>
<dbReference type="SMART" id="SM00862">
    <property type="entry name" value="Trans_reg_C"/>
    <property type="match status" value="1"/>
</dbReference>
<evidence type="ECO:0000313" key="10">
    <source>
        <dbReference type="EMBL" id="GAA0734635.1"/>
    </source>
</evidence>
<feature type="DNA-binding region" description="OmpR/PhoB-type" evidence="7">
    <location>
        <begin position="131"/>
        <end position="230"/>
    </location>
</feature>